<proteinExistence type="predicted"/>
<sequence length="219" mass="24501">MKIIKIKKSFFAILPLIGFIMSGIEAKATTLNDSIPEKSSEFKKGIRFSPSMNFFDYGDLSFGQIASDYKFGAALGMVFDWKMSDYHRFRLEPYVEYQNIKNNSINPDIEAITSFSNLIFGVDALPLVLTYGGKYKGTISAGGFAKYVLNSSQSTTLNGNSVNNFEVEINKLQYGFSFGAGAYLGKRLVELRFYQSLNDFVNSPVIPNSINQVQLILVY</sequence>
<keyword evidence="3" id="KW-1185">Reference proteome</keyword>
<feature type="chain" id="PRO_5040723932" evidence="1">
    <location>
        <begin position="27"/>
        <end position="219"/>
    </location>
</feature>
<organism evidence="2 3">
    <name type="scientific">Aquiflexum gelatinilyticum</name>
    <dbReference type="NCBI Taxonomy" id="2961943"/>
    <lineage>
        <taxon>Bacteria</taxon>
        <taxon>Pseudomonadati</taxon>
        <taxon>Bacteroidota</taxon>
        <taxon>Cytophagia</taxon>
        <taxon>Cytophagales</taxon>
        <taxon>Cyclobacteriaceae</taxon>
        <taxon>Aquiflexum</taxon>
    </lineage>
</organism>
<name>A0A9X2P828_9BACT</name>
<dbReference type="EMBL" id="JANSUY010000011">
    <property type="protein sequence ID" value="MCR9015988.1"/>
    <property type="molecule type" value="Genomic_DNA"/>
</dbReference>
<comment type="caution">
    <text evidence="2">The sequence shown here is derived from an EMBL/GenBank/DDBJ whole genome shotgun (WGS) entry which is preliminary data.</text>
</comment>
<reference evidence="2" key="1">
    <citation type="submission" date="2022-08" db="EMBL/GenBank/DDBJ databases">
        <authorList>
            <person name="Zhang D."/>
        </authorList>
    </citation>
    <scope>NUCLEOTIDE SEQUENCE</scope>
    <source>
        <strain evidence="2">XJ19-11</strain>
    </source>
</reference>
<dbReference type="AlphaFoldDB" id="A0A9X2P828"/>
<evidence type="ECO:0000313" key="2">
    <source>
        <dbReference type="EMBL" id="MCR9015988.1"/>
    </source>
</evidence>
<accession>A0A9X2P828</accession>
<evidence type="ECO:0000313" key="3">
    <source>
        <dbReference type="Proteomes" id="UP001142175"/>
    </source>
</evidence>
<evidence type="ECO:0000256" key="1">
    <source>
        <dbReference type="SAM" id="SignalP"/>
    </source>
</evidence>
<dbReference type="RefSeq" id="WP_258423845.1">
    <property type="nucleotide sequence ID" value="NZ_JANSUY010000011.1"/>
</dbReference>
<protein>
    <submittedName>
        <fullName evidence="2">PorT family protein</fullName>
    </submittedName>
</protein>
<gene>
    <name evidence="2" type="ORF">NU887_13160</name>
</gene>
<keyword evidence="1" id="KW-0732">Signal</keyword>
<dbReference type="Proteomes" id="UP001142175">
    <property type="component" value="Unassembled WGS sequence"/>
</dbReference>
<feature type="signal peptide" evidence="1">
    <location>
        <begin position="1"/>
        <end position="26"/>
    </location>
</feature>